<name>A0A8H6YPI7_9AGAR</name>
<dbReference type="InterPro" id="IPR032675">
    <property type="entry name" value="LRR_dom_sf"/>
</dbReference>
<dbReference type="EMBL" id="JACAZI010000004">
    <property type="protein sequence ID" value="KAF7362461.1"/>
    <property type="molecule type" value="Genomic_DNA"/>
</dbReference>
<dbReference type="OrthoDB" id="3365698at2759"/>
<evidence type="ECO:0008006" key="3">
    <source>
        <dbReference type="Google" id="ProtNLM"/>
    </source>
</evidence>
<gene>
    <name evidence="1" type="ORF">MVEN_00593700</name>
</gene>
<organism evidence="1 2">
    <name type="scientific">Mycena venus</name>
    <dbReference type="NCBI Taxonomy" id="2733690"/>
    <lineage>
        <taxon>Eukaryota</taxon>
        <taxon>Fungi</taxon>
        <taxon>Dikarya</taxon>
        <taxon>Basidiomycota</taxon>
        <taxon>Agaricomycotina</taxon>
        <taxon>Agaricomycetes</taxon>
        <taxon>Agaricomycetidae</taxon>
        <taxon>Agaricales</taxon>
        <taxon>Marasmiineae</taxon>
        <taxon>Mycenaceae</taxon>
        <taxon>Mycena</taxon>
    </lineage>
</organism>
<protein>
    <recommendedName>
        <fullName evidence="3">F-box domain-containing protein</fullName>
    </recommendedName>
</protein>
<keyword evidence="2" id="KW-1185">Reference proteome</keyword>
<dbReference type="Gene3D" id="3.80.10.10">
    <property type="entry name" value="Ribonuclease Inhibitor"/>
    <property type="match status" value="1"/>
</dbReference>
<dbReference type="AlphaFoldDB" id="A0A8H6YPI7"/>
<evidence type="ECO:0000313" key="1">
    <source>
        <dbReference type="EMBL" id="KAF7362461.1"/>
    </source>
</evidence>
<comment type="caution">
    <text evidence="1">The sequence shown here is derived from an EMBL/GenBank/DDBJ whole genome shotgun (WGS) entry which is preliminary data.</text>
</comment>
<dbReference type="Proteomes" id="UP000620124">
    <property type="component" value="Unassembled WGS sequence"/>
</dbReference>
<accession>A0A8H6YPI7</accession>
<reference evidence="1" key="1">
    <citation type="submission" date="2020-05" db="EMBL/GenBank/DDBJ databases">
        <title>Mycena genomes resolve the evolution of fungal bioluminescence.</title>
        <authorList>
            <person name="Tsai I.J."/>
        </authorList>
    </citation>
    <scope>NUCLEOTIDE SEQUENCE</scope>
    <source>
        <strain evidence="1">CCC161011</strain>
    </source>
</reference>
<evidence type="ECO:0000313" key="2">
    <source>
        <dbReference type="Proteomes" id="UP000620124"/>
    </source>
</evidence>
<proteinExistence type="predicted"/>
<dbReference type="SUPFAM" id="SSF52047">
    <property type="entry name" value="RNI-like"/>
    <property type="match status" value="1"/>
</dbReference>
<sequence>MKSPNSRQPSTNWFRSAMGWKPTWRLTGALISPARKLHLDILQSIFVACLPTHRNCVMSATEAPVLLGHICSSWRSISLSTPRLWTRLHVAQPMRGPTPMESSFEQKVVQRIEVTKTWLGRSGQCPLSISFHCPPENVQVPPPVVSRTSIQFLQALIPFAARWQHIHLTTPTSSLLEVMSHVDIDIPWLETVAFHHQPHSFDNELTWESSSFGILRGAQISSLSFPGSIFKPDRLPLAWNQLTTLTIGGPWWTISPELTSITLLDLLSRCHKLQCCKLMVRDLDLGMPVAQHPIVELPFLHTLAVHCVSMVAPAVSILLKRLSLPELRNFAFISGANHQGSPTLADFFARSTRLEGLDLDCRPFSKSTFLESLHSLPPSIQRLRICDPDRGWGNLEGANSFDDETLTALTSSGICPALQHLSIDHGDHISDEAILQFITARRLESQTTLKRVDIYFRMRQMTLDVMPSLQPFIEAGLTVSLIYPPPFPLPQQSPWDGLADAPQVSPPGWPFPPMLEW</sequence>